<sequence length="241" mass="27899">MLRQLKDFCKFFANPNFKTCYNQLQRRFVRKGERRHPMLMPVFEDPSNQALLAKLQELGSINLAERFVKLYAKAARAQLGWSGEQAQLFIKMACGYGINAKSSELKAATLDKGHVADLIEEANKHRRLLGMKKQGSLQDTLPLPCRMRHAVHVCRCQWQWAARWLDRDTNGCLNLQRIGESRQRPIELCQWDDLEVLPPIGTEYQQGYKLVNDRLPKVRQRLHLAAEYRWGIDGRAPNNNA</sequence>
<dbReference type="EMBL" id="BLLF01004847">
    <property type="protein sequence ID" value="GFH30351.1"/>
    <property type="molecule type" value="Genomic_DNA"/>
</dbReference>
<evidence type="ECO:0000313" key="2">
    <source>
        <dbReference type="Proteomes" id="UP000485058"/>
    </source>
</evidence>
<dbReference type="Proteomes" id="UP000485058">
    <property type="component" value="Unassembled WGS sequence"/>
</dbReference>
<protein>
    <submittedName>
        <fullName evidence="1">Uncharacterized protein</fullName>
    </submittedName>
</protein>
<proteinExistence type="predicted"/>
<evidence type="ECO:0000313" key="1">
    <source>
        <dbReference type="EMBL" id="GFH30351.1"/>
    </source>
</evidence>
<gene>
    <name evidence="1" type="ORF">HaLaN_29186</name>
</gene>
<dbReference type="AlphaFoldDB" id="A0A6A0ADK4"/>
<reference evidence="1 2" key="1">
    <citation type="submission" date="2020-02" db="EMBL/GenBank/DDBJ databases">
        <title>Draft genome sequence of Haematococcus lacustris strain NIES-144.</title>
        <authorList>
            <person name="Morimoto D."/>
            <person name="Nakagawa S."/>
            <person name="Yoshida T."/>
            <person name="Sawayama S."/>
        </authorList>
    </citation>
    <scope>NUCLEOTIDE SEQUENCE [LARGE SCALE GENOMIC DNA]</scope>
    <source>
        <strain evidence="1 2">NIES-144</strain>
    </source>
</reference>
<accession>A0A6A0ADK4</accession>
<organism evidence="1 2">
    <name type="scientific">Haematococcus lacustris</name>
    <name type="common">Green alga</name>
    <name type="synonym">Haematococcus pluvialis</name>
    <dbReference type="NCBI Taxonomy" id="44745"/>
    <lineage>
        <taxon>Eukaryota</taxon>
        <taxon>Viridiplantae</taxon>
        <taxon>Chlorophyta</taxon>
        <taxon>core chlorophytes</taxon>
        <taxon>Chlorophyceae</taxon>
        <taxon>CS clade</taxon>
        <taxon>Chlamydomonadales</taxon>
        <taxon>Haematococcaceae</taxon>
        <taxon>Haematococcus</taxon>
    </lineage>
</organism>
<comment type="caution">
    <text evidence="1">The sequence shown here is derived from an EMBL/GenBank/DDBJ whole genome shotgun (WGS) entry which is preliminary data.</text>
</comment>
<name>A0A6A0ADK4_HAELA</name>
<keyword evidence="2" id="KW-1185">Reference proteome</keyword>